<dbReference type="SUPFAM" id="SSF50129">
    <property type="entry name" value="GroES-like"/>
    <property type="match status" value="1"/>
</dbReference>
<organism evidence="2 3">
    <name type="scientific">Ladona fulva</name>
    <name type="common">Scarce chaser dragonfly</name>
    <name type="synonym">Libellula fulva</name>
    <dbReference type="NCBI Taxonomy" id="123851"/>
    <lineage>
        <taxon>Eukaryota</taxon>
        <taxon>Metazoa</taxon>
        <taxon>Ecdysozoa</taxon>
        <taxon>Arthropoda</taxon>
        <taxon>Hexapoda</taxon>
        <taxon>Insecta</taxon>
        <taxon>Pterygota</taxon>
        <taxon>Palaeoptera</taxon>
        <taxon>Odonata</taxon>
        <taxon>Epiprocta</taxon>
        <taxon>Anisoptera</taxon>
        <taxon>Libelluloidea</taxon>
        <taxon>Libellulidae</taxon>
        <taxon>Ladona</taxon>
    </lineage>
</organism>
<dbReference type="OrthoDB" id="3509362at2759"/>
<dbReference type="PANTHER" id="PTHR43677:SF4">
    <property type="entry name" value="QUINONE OXIDOREDUCTASE-LIKE PROTEIN 2"/>
    <property type="match status" value="1"/>
</dbReference>
<dbReference type="InterPro" id="IPR013149">
    <property type="entry name" value="ADH-like_C"/>
</dbReference>
<dbReference type="EMBL" id="KZ308291">
    <property type="protein sequence ID" value="KAG8226638.1"/>
    <property type="molecule type" value="Genomic_DNA"/>
</dbReference>
<gene>
    <name evidence="2" type="ORF">J437_LFUL005289</name>
</gene>
<dbReference type="InterPro" id="IPR013154">
    <property type="entry name" value="ADH-like_N"/>
</dbReference>
<evidence type="ECO:0000313" key="2">
    <source>
        <dbReference type="EMBL" id="KAG8226638.1"/>
    </source>
</evidence>
<dbReference type="SMART" id="SM00829">
    <property type="entry name" value="PKS_ER"/>
    <property type="match status" value="1"/>
</dbReference>
<dbReference type="Proteomes" id="UP000792457">
    <property type="component" value="Unassembled WGS sequence"/>
</dbReference>
<dbReference type="SUPFAM" id="SSF51735">
    <property type="entry name" value="NAD(P)-binding Rossmann-fold domains"/>
    <property type="match status" value="1"/>
</dbReference>
<name>A0A8K0NYY5_LADFU</name>
<protein>
    <recommendedName>
        <fullName evidence="1">Enoyl reductase (ER) domain-containing protein</fullName>
    </recommendedName>
</protein>
<dbReference type="InterPro" id="IPR036291">
    <property type="entry name" value="NAD(P)-bd_dom_sf"/>
</dbReference>
<proteinExistence type="predicted"/>
<dbReference type="Pfam" id="PF08240">
    <property type="entry name" value="ADH_N"/>
    <property type="match status" value="1"/>
</dbReference>
<accession>A0A8K0NYY5</accession>
<dbReference type="Gene3D" id="3.40.50.720">
    <property type="entry name" value="NAD(P)-binding Rossmann-like Domain"/>
    <property type="match status" value="1"/>
</dbReference>
<reference evidence="2" key="2">
    <citation type="submission" date="2017-10" db="EMBL/GenBank/DDBJ databases">
        <title>Ladona fulva Genome sequencing and assembly.</title>
        <authorList>
            <person name="Murali S."/>
            <person name="Richards S."/>
            <person name="Bandaranaike D."/>
            <person name="Bellair M."/>
            <person name="Blankenburg K."/>
            <person name="Chao H."/>
            <person name="Dinh H."/>
            <person name="Doddapaneni H."/>
            <person name="Dugan-Rocha S."/>
            <person name="Elkadiri S."/>
            <person name="Gnanaolivu R."/>
            <person name="Hernandez B."/>
            <person name="Skinner E."/>
            <person name="Javaid M."/>
            <person name="Lee S."/>
            <person name="Li M."/>
            <person name="Ming W."/>
            <person name="Munidasa M."/>
            <person name="Muniz J."/>
            <person name="Nguyen L."/>
            <person name="Hughes D."/>
            <person name="Osuji N."/>
            <person name="Pu L.-L."/>
            <person name="Puazo M."/>
            <person name="Qu C."/>
            <person name="Quiroz J."/>
            <person name="Raj R."/>
            <person name="Weissenberger G."/>
            <person name="Xin Y."/>
            <person name="Zou X."/>
            <person name="Han Y."/>
            <person name="Worley K."/>
            <person name="Muzny D."/>
            <person name="Gibbs R."/>
        </authorList>
    </citation>
    <scope>NUCLEOTIDE SEQUENCE</scope>
    <source>
        <strain evidence="2">Sampled in the wild</strain>
    </source>
</reference>
<dbReference type="InterPro" id="IPR051397">
    <property type="entry name" value="Zn-ADH-like_protein"/>
</dbReference>
<evidence type="ECO:0000259" key="1">
    <source>
        <dbReference type="SMART" id="SM00829"/>
    </source>
</evidence>
<dbReference type="Pfam" id="PF00107">
    <property type="entry name" value="ADH_zinc_N"/>
    <property type="match status" value="1"/>
</dbReference>
<dbReference type="Pfam" id="PF13602">
    <property type="entry name" value="ADH_zinc_N_2"/>
    <property type="match status" value="1"/>
</dbReference>
<dbReference type="PANTHER" id="PTHR43677">
    <property type="entry name" value="SHORT-CHAIN DEHYDROGENASE/REDUCTASE"/>
    <property type="match status" value="1"/>
</dbReference>
<dbReference type="GO" id="GO:0016491">
    <property type="term" value="F:oxidoreductase activity"/>
    <property type="evidence" value="ECO:0007669"/>
    <property type="project" value="InterPro"/>
</dbReference>
<reference evidence="2" key="1">
    <citation type="submission" date="2013-04" db="EMBL/GenBank/DDBJ databases">
        <authorList>
            <person name="Qu J."/>
            <person name="Murali S.C."/>
            <person name="Bandaranaike D."/>
            <person name="Bellair M."/>
            <person name="Blankenburg K."/>
            <person name="Chao H."/>
            <person name="Dinh H."/>
            <person name="Doddapaneni H."/>
            <person name="Downs B."/>
            <person name="Dugan-Rocha S."/>
            <person name="Elkadiri S."/>
            <person name="Gnanaolivu R.D."/>
            <person name="Hernandez B."/>
            <person name="Javaid M."/>
            <person name="Jayaseelan J.C."/>
            <person name="Lee S."/>
            <person name="Li M."/>
            <person name="Ming W."/>
            <person name="Munidasa M."/>
            <person name="Muniz J."/>
            <person name="Nguyen L."/>
            <person name="Ongeri F."/>
            <person name="Osuji N."/>
            <person name="Pu L.-L."/>
            <person name="Puazo M."/>
            <person name="Qu C."/>
            <person name="Quiroz J."/>
            <person name="Raj R."/>
            <person name="Weissenberger G."/>
            <person name="Xin Y."/>
            <person name="Zou X."/>
            <person name="Han Y."/>
            <person name="Richards S."/>
            <person name="Worley K."/>
            <person name="Muzny D."/>
            <person name="Gibbs R."/>
        </authorList>
    </citation>
    <scope>NUCLEOTIDE SEQUENCE</scope>
    <source>
        <strain evidence="2">Sampled in the wild</strain>
    </source>
</reference>
<dbReference type="Gene3D" id="3.90.180.10">
    <property type="entry name" value="Medium-chain alcohol dehydrogenases, catalytic domain"/>
    <property type="match status" value="3"/>
</dbReference>
<evidence type="ECO:0000313" key="3">
    <source>
        <dbReference type="Proteomes" id="UP000792457"/>
    </source>
</evidence>
<dbReference type="GO" id="GO:0005739">
    <property type="term" value="C:mitochondrion"/>
    <property type="evidence" value="ECO:0007669"/>
    <property type="project" value="TreeGrafter"/>
</dbReference>
<dbReference type="AlphaFoldDB" id="A0A8K0NYY5"/>
<feature type="domain" description="Enoyl reductase (ER)" evidence="1">
    <location>
        <begin position="4"/>
        <end position="372"/>
    </location>
</feature>
<sequence length="375" mass="40723">MPAGVHVYDAVEQKEICSIFLICNTQDVFKIPSSIDFEVGAALAESYATALLGLSRRALLKEGQVVLVTGAAGGLGLAAVDVAANVYKAKVIGVCSTEDKATLVRDKGAWAALTYDLKDLLKTVKEVSKGNGVSVMFDTVGGEVFEKSIKCVGHEGKVVVAGFASRQAPKIVTSTLLTETYTLMGVCLNQYRKADPEIYSRHGADVPPLQQTNCGVRYASFKAAVLEKPDTPLKIENLSVKKAKKGQVRVRVRACGVNSPDILISKGEWDREIKYPFIPGFEICGEVLEIGSNVQEISKGDRVIALGKDNFSGFAEECIIPQEFEWEVVLDAVDMCEQGLLKPYVSHTYKLEKVNEALKLLTERKAVGKVVIQMD</sequence>
<keyword evidence="3" id="KW-1185">Reference proteome</keyword>
<comment type="caution">
    <text evidence="2">The sequence shown here is derived from an EMBL/GenBank/DDBJ whole genome shotgun (WGS) entry which is preliminary data.</text>
</comment>
<dbReference type="InterPro" id="IPR020843">
    <property type="entry name" value="ER"/>
</dbReference>
<dbReference type="InterPro" id="IPR011032">
    <property type="entry name" value="GroES-like_sf"/>
</dbReference>